<keyword evidence="1" id="KW-0472">Membrane</keyword>
<accession>A0A5M9M8V0</accession>
<comment type="caution">
    <text evidence="2">The sequence shown here is derived from an EMBL/GenBank/DDBJ whole genome shotgun (WGS) entry which is preliminary data.</text>
</comment>
<dbReference type="Pfam" id="PF11309">
    <property type="entry name" value="DUF3112"/>
    <property type="match status" value="1"/>
</dbReference>
<dbReference type="RefSeq" id="XP_033422630.1">
    <property type="nucleotide sequence ID" value="XM_033574612.1"/>
</dbReference>
<feature type="transmembrane region" description="Helical" evidence="1">
    <location>
        <begin position="91"/>
        <end position="115"/>
    </location>
</feature>
<dbReference type="GeneID" id="54332737"/>
<feature type="transmembrane region" description="Helical" evidence="1">
    <location>
        <begin position="61"/>
        <end position="85"/>
    </location>
</feature>
<feature type="transmembrane region" description="Helical" evidence="1">
    <location>
        <begin position="216"/>
        <end position="236"/>
    </location>
</feature>
<evidence type="ECO:0000313" key="2">
    <source>
        <dbReference type="EMBL" id="KAA8643268.1"/>
    </source>
</evidence>
<sequence length="315" mass="35237">MIPFFQTRSGGPYASTVASLGELPTIIPDIPICTVFIALYIGFAATNMTILQKNRRRNRKFILSGVIFGFCMARIVTLVLRIAWANRQHNVRLAIAAGIFVNMGILLIYIINFILAQRILRAKQPRIGWNPVYGTACKILYFSIVAALVMMITSIVISFYTLNLHTRAICRDIQLAALTYLLVFSCLPLLHILAVELLPSSTDEETFGEGSMVVKEIIVTVSTCLCVFAAGFKAGANWSPPRPITSPPWYVSKACFYVIVFAFEILILCLLTFGRIDKRFFIPNGCSRPGDYSRPRQTNDGSETDESVYLRRLKV</sequence>
<dbReference type="AlphaFoldDB" id="A0A5M9M8V0"/>
<feature type="transmembrane region" description="Helical" evidence="1">
    <location>
        <begin position="256"/>
        <end position="274"/>
    </location>
</feature>
<keyword evidence="1" id="KW-1133">Transmembrane helix</keyword>
<dbReference type="OrthoDB" id="3357002at2759"/>
<dbReference type="PANTHER" id="PTHR35184">
    <property type="entry name" value="YALI0C10208P"/>
    <property type="match status" value="1"/>
</dbReference>
<feature type="transmembrane region" description="Helical" evidence="1">
    <location>
        <begin position="136"/>
        <end position="161"/>
    </location>
</feature>
<keyword evidence="1" id="KW-0812">Transmembrane</keyword>
<dbReference type="EMBL" id="QUQM01000005">
    <property type="protein sequence ID" value="KAA8643268.1"/>
    <property type="molecule type" value="Genomic_DNA"/>
</dbReference>
<proteinExistence type="predicted"/>
<dbReference type="Proteomes" id="UP000324241">
    <property type="component" value="Unassembled WGS sequence"/>
</dbReference>
<dbReference type="PANTHER" id="PTHR35184:SF1">
    <property type="entry name" value="INTEGRAL MEMBRANE PROTEIN"/>
    <property type="match status" value="1"/>
</dbReference>
<evidence type="ECO:0000256" key="1">
    <source>
        <dbReference type="SAM" id="Phobius"/>
    </source>
</evidence>
<feature type="transmembrane region" description="Helical" evidence="1">
    <location>
        <begin position="173"/>
        <end position="195"/>
    </location>
</feature>
<protein>
    <submittedName>
        <fullName evidence="2">Uncharacterized protein</fullName>
    </submittedName>
</protein>
<feature type="transmembrane region" description="Helical" evidence="1">
    <location>
        <begin position="26"/>
        <end position="49"/>
    </location>
</feature>
<dbReference type="InterPro" id="IPR021460">
    <property type="entry name" value="DUF3112"/>
</dbReference>
<reference evidence="2 3" key="1">
    <citation type="submission" date="2019-08" db="EMBL/GenBank/DDBJ databases">
        <title>The genome sequence of a newly discovered highly antifungal drug resistant Aspergillus species, Aspergillus tanneri NIH 1004.</title>
        <authorList>
            <person name="Mounaud S."/>
            <person name="Singh I."/>
            <person name="Joardar V."/>
            <person name="Pakala S."/>
            <person name="Pakala S."/>
            <person name="Venepally P."/>
            <person name="Chung J.K."/>
            <person name="Losada L."/>
            <person name="Nierman W.C."/>
        </authorList>
    </citation>
    <scope>NUCLEOTIDE SEQUENCE [LARGE SCALE GENOMIC DNA]</scope>
    <source>
        <strain evidence="2 3">NIH1004</strain>
    </source>
</reference>
<dbReference type="VEuPathDB" id="FungiDB:EYZ11_008535"/>
<gene>
    <name evidence="2" type="ORF">ATNIH1004_010035</name>
</gene>
<name>A0A5M9M8V0_9EURO</name>
<evidence type="ECO:0000313" key="3">
    <source>
        <dbReference type="Proteomes" id="UP000324241"/>
    </source>
</evidence>
<organism evidence="2 3">
    <name type="scientific">Aspergillus tanneri</name>
    <dbReference type="NCBI Taxonomy" id="1220188"/>
    <lineage>
        <taxon>Eukaryota</taxon>
        <taxon>Fungi</taxon>
        <taxon>Dikarya</taxon>
        <taxon>Ascomycota</taxon>
        <taxon>Pezizomycotina</taxon>
        <taxon>Eurotiomycetes</taxon>
        <taxon>Eurotiomycetidae</taxon>
        <taxon>Eurotiales</taxon>
        <taxon>Aspergillaceae</taxon>
        <taxon>Aspergillus</taxon>
        <taxon>Aspergillus subgen. Circumdati</taxon>
    </lineage>
</organism>